<gene>
    <name evidence="1" type="ORF">B1H18_10240</name>
</gene>
<reference evidence="1 2" key="1">
    <citation type="submission" date="2017-02" db="EMBL/GenBank/DDBJ databases">
        <title>Draft Genome Sequence of Streptomyces tsukubaensis F601, a Producer of the immunosuppressant tacrolimus FK506.</title>
        <authorList>
            <person name="Zong G."/>
            <person name="Zhong C."/>
            <person name="Fu J."/>
            <person name="Qin R."/>
            <person name="Cao G."/>
        </authorList>
    </citation>
    <scope>NUCLEOTIDE SEQUENCE [LARGE SCALE GENOMIC DNA]</scope>
    <source>
        <strain evidence="1 2">F601</strain>
    </source>
</reference>
<dbReference type="Proteomes" id="UP000190539">
    <property type="component" value="Unassembled WGS sequence"/>
</dbReference>
<dbReference type="AlphaFoldDB" id="A0A1V4ABI6"/>
<dbReference type="EMBL" id="MVFC01000006">
    <property type="protein sequence ID" value="OON80774.1"/>
    <property type="molecule type" value="Genomic_DNA"/>
</dbReference>
<sequence>MLKLYCETCKADEEHRELSGERERGWVRSKTGKKYVHDYWMCANGDCRRVRYRWSSRSPRPVMMKMPDFD</sequence>
<keyword evidence="2" id="KW-1185">Reference proteome</keyword>
<protein>
    <submittedName>
        <fullName evidence="1">Uncharacterized protein</fullName>
    </submittedName>
</protein>
<name>A0A1V4ABI6_9ACTN</name>
<comment type="caution">
    <text evidence="1">The sequence shown here is derived from an EMBL/GenBank/DDBJ whole genome shotgun (WGS) entry which is preliminary data.</text>
</comment>
<organism evidence="1 2">
    <name type="scientific">Streptomyces tsukubensis</name>
    <dbReference type="NCBI Taxonomy" id="83656"/>
    <lineage>
        <taxon>Bacteria</taxon>
        <taxon>Bacillati</taxon>
        <taxon>Actinomycetota</taxon>
        <taxon>Actinomycetes</taxon>
        <taxon>Kitasatosporales</taxon>
        <taxon>Streptomycetaceae</taxon>
        <taxon>Streptomyces</taxon>
    </lineage>
</organism>
<dbReference type="RefSeq" id="WP_077966926.1">
    <property type="nucleotide sequence ID" value="NZ_CP045178.1"/>
</dbReference>
<proteinExistence type="predicted"/>
<dbReference type="OrthoDB" id="4233975at2"/>
<accession>A0A1V4ABI6</accession>
<evidence type="ECO:0000313" key="2">
    <source>
        <dbReference type="Proteomes" id="UP000190539"/>
    </source>
</evidence>
<evidence type="ECO:0000313" key="1">
    <source>
        <dbReference type="EMBL" id="OON80774.1"/>
    </source>
</evidence>